<feature type="transmembrane region" description="Helical" evidence="6">
    <location>
        <begin position="716"/>
        <end position="733"/>
    </location>
</feature>
<feature type="transmembrane region" description="Helical" evidence="6">
    <location>
        <begin position="552"/>
        <end position="574"/>
    </location>
</feature>
<dbReference type="OrthoDB" id="330739at2759"/>
<reference evidence="7" key="1">
    <citation type="submission" date="2013-12" db="EMBL/GenBank/DDBJ databases">
        <authorList>
            <person name="Omoto C.K."/>
            <person name="Sibley D."/>
            <person name="Venepally P."/>
            <person name="Hadjithomas M."/>
            <person name="Karamycheva S."/>
            <person name="Brunk B."/>
            <person name="Roos D."/>
            <person name="Caler E."/>
            <person name="Lorenzi H."/>
        </authorList>
    </citation>
    <scope>NUCLEOTIDE SEQUENCE</scope>
</reference>
<dbReference type="GO" id="GO:0005783">
    <property type="term" value="C:endoplasmic reticulum"/>
    <property type="evidence" value="ECO:0007669"/>
    <property type="project" value="TreeGrafter"/>
</dbReference>
<dbReference type="PANTHER" id="PTHR13285:SF18">
    <property type="entry name" value="PROTEIN-CYSTEINE N-PALMITOYLTRANSFERASE RASP"/>
    <property type="match status" value="1"/>
</dbReference>
<dbReference type="GeneID" id="22912020"/>
<keyword evidence="8" id="KW-1185">Reference proteome</keyword>
<dbReference type="GO" id="GO:0016020">
    <property type="term" value="C:membrane"/>
    <property type="evidence" value="ECO:0007669"/>
    <property type="project" value="UniProtKB-SubCell"/>
</dbReference>
<feature type="transmembrane region" description="Helical" evidence="6">
    <location>
        <begin position="174"/>
        <end position="196"/>
    </location>
</feature>
<protein>
    <submittedName>
        <fullName evidence="7">Membrane bound O-acyl transferase</fullName>
    </submittedName>
</protein>
<feature type="compositionally biased region" description="Basic and acidic residues" evidence="5">
    <location>
        <begin position="126"/>
        <end position="141"/>
    </location>
</feature>
<proteinExistence type="predicted"/>
<feature type="transmembrane region" description="Helical" evidence="6">
    <location>
        <begin position="776"/>
        <end position="802"/>
    </location>
</feature>
<dbReference type="GO" id="GO:0016746">
    <property type="term" value="F:acyltransferase activity"/>
    <property type="evidence" value="ECO:0007669"/>
    <property type="project" value="TreeGrafter"/>
</dbReference>
<evidence type="ECO:0000313" key="8">
    <source>
        <dbReference type="Proteomes" id="UP000019763"/>
    </source>
</evidence>
<dbReference type="EMBL" id="AFNH02000417">
    <property type="protein sequence ID" value="EZG70678.1"/>
    <property type="molecule type" value="Genomic_DNA"/>
</dbReference>
<dbReference type="InterPro" id="IPR004299">
    <property type="entry name" value="MBOAT_fam"/>
</dbReference>
<feature type="transmembrane region" description="Helical" evidence="6">
    <location>
        <begin position="366"/>
        <end position="399"/>
    </location>
</feature>
<keyword evidence="4 6" id="KW-0472">Membrane</keyword>
<feature type="transmembrane region" description="Helical" evidence="6">
    <location>
        <begin position="269"/>
        <end position="290"/>
    </location>
</feature>
<dbReference type="PANTHER" id="PTHR13285">
    <property type="entry name" value="ACYLTRANSFERASE"/>
    <property type="match status" value="1"/>
</dbReference>
<dbReference type="InterPro" id="IPR051085">
    <property type="entry name" value="MB_O-acyltransferase"/>
</dbReference>
<keyword evidence="2 6" id="KW-0812">Transmembrane</keyword>
<evidence type="ECO:0000256" key="4">
    <source>
        <dbReference type="ARBA" id="ARBA00023136"/>
    </source>
</evidence>
<sequence length="854" mass="99298">MPGTKALEENLWSRVRRYWDARHEELRPTRSETAERPPCCSPRFEIKPIRRCLKCGFCDNEAHHWERRWNCGCLGDCPRHWRGRLATEAAIDSGLLHSASRHGLRFRDDLDSDEDSPARGHGRNHGHVETKPHLWRPRPEEPSAGEEDPPRRSSSFSRSSCAYLSCLPLGLQRALAWVILVAACTWMCVRIQYIVLKHLPWDMVVKWVTLVINPIGLPWKLLDRLLHPSFRLHPSIKLTDLPKLSIHHLDLFHKVHDDSDTQWHLWKQLMPLTLALALIHTFLTNCVTFFTHTPGQHHLGHHHLGHPGHLSDYVHTSAVEDPKERRAWHRSLSPHFRRRAAEVTEPSADVLVAVSPRPHLGLALRALFQALFGAGVVFICHGIIDSAIVCAVLAAYFVLSRLTRVRILRWLVPLTSWALTVAVLCYCSWFSLHLGRYPLNKLLPILVLKCVSFNMDHHWAVKQNRHHHGLHDTEYHGEHRGEHHALHDREPHGERHGGHRFTNRFHRDRGLEPLAGCETREECGAISPSQRQLYDQLAQRPAEERHFTLVNYLAYTLFAPLYICGPIVSFQSFIHHLQVPYRPSWFQQVKKIVEVAVLFAITEFVFARCMMVSIFFGAYGTSRDCYKAFKFMWAMLNPFEIMLGVLSALIYLWLKFKVIWGTFRIWSLACGIYTPDNLPKFLFNHVSMQDFWRSWHLSYHLWLRRYIYQPLRNSKWSRWLSTILVYFFVGMWHQANLSYSVWAAVVSAAAILEFAVEKLYGMSYKQRPLPLPSKHFVTALIFACATNTLVQLCMLSNALGYAIGTHGFLILFKDLMHRPFRWARDLTLMWCLCYFWVTGILREAHTKQVSFKED</sequence>
<feature type="region of interest" description="Disordered" evidence="5">
    <location>
        <begin position="108"/>
        <end position="153"/>
    </location>
</feature>
<dbReference type="Proteomes" id="UP000019763">
    <property type="component" value="Unassembled WGS sequence"/>
</dbReference>
<feature type="transmembrane region" description="Helical" evidence="6">
    <location>
        <begin position="595"/>
        <end position="619"/>
    </location>
</feature>
<feature type="transmembrane region" description="Helical" evidence="6">
    <location>
        <begin position="411"/>
        <end position="432"/>
    </location>
</feature>
<evidence type="ECO:0000256" key="6">
    <source>
        <dbReference type="SAM" id="Phobius"/>
    </source>
</evidence>
<dbReference type="AlphaFoldDB" id="A0A023B8X8"/>
<evidence type="ECO:0000256" key="3">
    <source>
        <dbReference type="ARBA" id="ARBA00022989"/>
    </source>
</evidence>
<dbReference type="Pfam" id="PF03062">
    <property type="entry name" value="MBOAT"/>
    <property type="match status" value="1"/>
</dbReference>
<feature type="transmembrane region" description="Helical" evidence="6">
    <location>
        <begin position="822"/>
        <end position="841"/>
    </location>
</feature>
<organism evidence="7 8">
    <name type="scientific">Gregarina niphandrodes</name>
    <name type="common">Septate eugregarine</name>
    <dbReference type="NCBI Taxonomy" id="110365"/>
    <lineage>
        <taxon>Eukaryota</taxon>
        <taxon>Sar</taxon>
        <taxon>Alveolata</taxon>
        <taxon>Apicomplexa</taxon>
        <taxon>Conoidasida</taxon>
        <taxon>Gregarinasina</taxon>
        <taxon>Eugregarinorida</taxon>
        <taxon>Gregarinidae</taxon>
        <taxon>Gregarina</taxon>
    </lineage>
</organism>
<evidence type="ECO:0000256" key="1">
    <source>
        <dbReference type="ARBA" id="ARBA00004141"/>
    </source>
</evidence>
<evidence type="ECO:0000313" key="7">
    <source>
        <dbReference type="EMBL" id="EZG70678.1"/>
    </source>
</evidence>
<accession>A0A023B8X8</accession>
<comment type="caution">
    <text evidence="7">The sequence shown here is derived from an EMBL/GenBank/DDBJ whole genome shotgun (WGS) entry which is preliminary data.</text>
</comment>
<evidence type="ECO:0000256" key="2">
    <source>
        <dbReference type="ARBA" id="ARBA00022692"/>
    </source>
</evidence>
<evidence type="ECO:0000256" key="5">
    <source>
        <dbReference type="SAM" id="MobiDB-lite"/>
    </source>
</evidence>
<comment type="subcellular location">
    <subcellularLocation>
        <location evidence="1">Membrane</location>
        <topology evidence="1">Multi-pass membrane protein</topology>
    </subcellularLocation>
</comment>
<keyword evidence="3 6" id="KW-1133">Transmembrane helix</keyword>
<keyword evidence="7" id="KW-0808">Transferase</keyword>
<gene>
    <name evidence="7" type="ORF">GNI_054770</name>
</gene>
<feature type="transmembrane region" description="Helical" evidence="6">
    <location>
        <begin position="739"/>
        <end position="756"/>
    </location>
</feature>
<name>A0A023B8X8_GRENI</name>
<feature type="transmembrane region" description="Helical" evidence="6">
    <location>
        <begin position="631"/>
        <end position="654"/>
    </location>
</feature>
<dbReference type="VEuPathDB" id="CryptoDB:GNI_054770"/>
<dbReference type="eggNOG" id="KOG3860">
    <property type="taxonomic scope" value="Eukaryota"/>
</dbReference>
<dbReference type="RefSeq" id="XP_011129898.1">
    <property type="nucleotide sequence ID" value="XM_011131596.1"/>
</dbReference>